<dbReference type="AlphaFoldDB" id="A0A9P6ITT2"/>
<name>A0A9P6ITT2_9FUNG</name>
<feature type="compositionally biased region" description="Acidic residues" evidence="1">
    <location>
        <begin position="94"/>
        <end position="113"/>
    </location>
</feature>
<dbReference type="OrthoDB" id="1939643at2759"/>
<gene>
    <name evidence="2" type="ORF">BGZ65_009139</name>
</gene>
<feature type="compositionally biased region" description="Basic and acidic residues" evidence="1">
    <location>
        <begin position="150"/>
        <end position="161"/>
    </location>
</feature>
<sequence>KEDIHGLKHCPRIFPEGSCIYIGNVGEYDSVFTVFRDVENVEDHEIVPYVPTPKRAPRKRVSASPIPDASRTPSEFKRKGKNSTIILPVRREPVEEEEEEEEEADEPHEDEYDNDARDYVDDDRMRFSDEEPKVYELEEDDEEMEEEEVRENPLLDSKWLDYPELPMKRTTRTKEMTKIGNRRKRTTASSPPLSSTGAGLRASTAKKKIATTSAQTTKAMSKAPKKVSRGRVGSKAKDKVNDEDKAADKDTEDDDDHNSRRVPSRKPSTKKTLKNTESESESGMSRKAPAAAAKAERTKKYQTGREIPVELVEVPIVPDTTTNEETGVRRSHRVRFTPLSFWKNERVVMGRDEKTGPVIKAILRAETPPPQILKRRSSATTAGRSNGKSGAKSNIRTSQKQKQRQARPRSTSHAQDDGGEEMTDDNAEQNEEEEEEEEAEAITRKSGKAEVPNKNAEIVDYETRKPVSKVIAESKDSIKFQEVEGSQYQYHRGLEDTALVSGSITILPGEVKPATTGNGSAM</sequence>
<protein>
    <recommendedName>
        <fullName evidence="4">Centromere protein C</fullName>
    </recommendedName>
</protein>
<feature type="non-terminal residue" evidence="2">
    <location>
        <position position="1"/>
    </location>
</feature>
<feature type="compositionally biased region" description="Acidic residues" evidence="1">
    <location>
        <begin position="137"/>
        <end position="149"/>
    </location>
</feature>
<comment type="caution">
    <text evidence="2">The sequence shown here is derived from an EMBL/GenBank/DDBJ whole genome shotgun (WGS) entry which is preliminary data.</text>
</comment>
<proteinExistence type="predicted"/>
<keyword evidence="3" id="KW-1185">Reference proteome</keyword>
<feature type="compositionally biased region" description="Basic residues" evidence="1">
    <location>
        <begin position="223"/>
        <end position="234"/>
    </location>
</feature>
<reference evidence="2" key="1">
    <citation type="journal article" date="2020" name="Fungal Divers.">
        <title>Resolving the Mortierellaceae phylogeny through synthesis of multi-gene phylogenetics and phylogenomics.</title>
        <authorList>
            <person name="Vandepol N."/>
            <person name="Liber J."/>
            <person name="Desiro A."/>
            <person name="Na H."/>
            <person name="Kennedy M."/>
            <person name="Barry K."/>
            <person name="Grigoriev I.V."/>
            <person name="Miller A.N."/>
            <person name="O'Donnell K."/>
            <person name="Stajich J.E."/>
            <person name="Bonito G."/>
        </authorList>
    </citation>
    <scope>NUCLEOTIDE SEQUENCE</scope>
    <source>
        <strain evidence="2">MES-2147</strain>
    </source>
</reference>
<feature type="compositionally biased region" description="Basic and acidic residues" evidence="1">
    <location>
        <begin position="235"/>
        <end position="249"/>
    </location>
</feature>
<evidence type="ECO:0000256" key="1">
    <source>
        <dbReference type="SAM" id="MobiDB-lite"/>
    </source>
</evidence>
<feature type="region of interest" description="Disordered" evidence="1">
    <location>
        <begin position="49"/>
        <end position="329"/>
    </location>
</feature>
<feature type="compositionally biased region" description="Acidic residues" evidence="1">
    <location>
        <begin position="417"/>
        <end position="440"/>
    </location>
</feature>
<evidence type="ECO:0008006" key="4">
    <source>
        <dbReference type="Google" id="ProtNLM"/>
    </source>
</evidence>
<dbReference type="Proteomes" id="UP000749646">
    <property type="component" value="Unassembled WGS sequence"/>
</dbReference>
<feature type="compositionally biased region" description="Polar residues" evidence="1">
    <location>
        <begin position="378"/>
        <end position="398"/>
    </location>
</feature>
<feature type="compositionally biased region" description="Basic and acidic residues" evidence="1">
    <location>
        <begin position="114"/>
        <end position="136"/>
    </location>
</feature>
<feature type="compositionally biased region" description="Low complexity" evidence="1">
    <location>
        <begin position="309"/>
        <end position="318"/>
    </location>
</feature>
<feature type="region of interest" description="Disordered" evidence="1">
    <location>
        <begin position="362"/>
        <end position="451"/>
    </location>
</feature>
<feature type="non-terminal residue" evidence="2">
    <location>
        <position position="522"/>
    </location>
</feature>
<organism evidence="2 3">
    <name type="scientific">Modicella reniformis</name>
    <dbReference type="NCBI Taxonomy" id="1440133"/>
    <lineage>
        <taxon>Eukaryota</taxon>
        <taxon>Fungi</taxon>
        <taxon>Fungi incertae sedis</taxon>
        <taxon>Mucoromycota</taxon>
        <taxon>Mortierellomycotina</taxon>
        <taxon>Mortierellomycetes</taxon>
        <taxon>Mortierellales</taxon>
        <taxon>Mortierellaceae</taxon>
        <taxon>Modicella</taxon>
    </lineage>
</organism>
<feature type="compositionally biased region" description="Polar residues" evidence="1">
    <location>
        <begin position="187"/>
        <end position="197"/>
    </location>
</feature>
<feature type="compositionally biased region" description="Basic residues" evidence="1">
    <location>
        <begin position="260"/>
        <end position="273"/>
    </location>
</feature>
<feature type="compositionally biased region" description="Polar residues" evidence="1">
    <location>
        <begin position="210"/>
        <end position="219"/>
    </location>
</feature>
<dbReference type="EMBL" id="JAAAHW010007637">
    <property type="protein sequence ID" value="KAF9947101.1"/>
    <property type="molecule type" value="Genomic_DNA"/>
</dbReference>
<evidence type="ECO:0000313" key="2">
    <source>
        <dbReference type="EMBL" id="KAF9947101.1"/>
    </source>
</evidence>
<accession>A0A9P6ITT2</accession>
<evidence type="ECO:0000313" key="3">
    <source>
        <dbReference type="Proteomes" id="UP000749646"/>
    </source>
</evidence>